<evidence type="ECO:0000259" key="4">
    <source>
        <dbReference type="Pfam" id="PF01729"/>
    </source>
</evidence>
<dbReference type="Pfam" id="PF01729">
    <property type="entry name" value="QRPTase_C"/>
    <property type="match status" value="1"/>
</dbReference>
<dbReference type="Gene3D" id="3.90.1170.20">
    <property type="entry name" value="Quinolinate phosphoribosyl transferase, N-terminal domain"/>
    <property type="match status" value="1"/>
</dbReference>
<evidence type="ECO:0000259" key="5">
    <source>
        <dbReference type="Pfam" id="PF02749"/>
    </source>
</evidence>
<dbReference type="InterPro" id="IPR022412">
    <property type="entry name" value="Quinolinate_PRibosylTrfase_N"/>
</dbReference>
<name>A0A0D6B2I6_RHOSU</name>
<dbReference type="GO" id="GO:0034213">
    <property type="term" value="P:quinolinate catabolic process"/>
    <property type="evidence" value="ECO:0007669"/>
    <property type="project" value="TreeGrafter"/>
</dbReference>
<keyword evidence="2" id="KW-0328">Glycosyltransferase</keyword>
<comment type="similarity">
    <text evidence="1">Belongs to the NadC/ModD family.</text>
</comment>
<evidence type="ECO:0000256" key="3">
    <source>
        <dbReference type="ARBA" id="ARBA00022679"/>
    </source>
</evidence>
<reference evidence="6 7" key="1">
    <citation type="submission" date="2015-02" db="EMBL/GenBank/DDBJ databases">
        <title>Genome sequene of Rhodovulum sulfidophilum DSM 2351.</title>
        <authorList>
            <person name="Nagao N."/>
        </authorList>
    </citation>
    <scope>NUCLEOTIDE SEQUENCE [LARGE SCALE GENOMIC DNA]</scope>
    <source>
        <strain evidence="6 7">DSM 2351</strain>
    </source>
</reference>
<evidence type="ECO:0000313" key="6">
    <source>
        <dbReference type="EMBL" id="BAQ68899.1"/>
    </source>
</evidence>
<dbReference type="InterPro" id="IPR002638">
    <property type="entry name" value="Quinolinate_PRibosylTrfase_C"/>
</dbReference>
<protein>
    <submittedName>
        <fullName evidence="6">Quinolinate phosphoribosyl transferase</fullName>
    </submittedName>
</protein>
<sequence>MLLLDDTALACLLKRDGAAAAAAFSASGRRARMVSVALRARGSGMVCGTEEAARMFALLGCAADTAIASGTWAEPGALLIAARGPAEALVGGAQAVQTLLEWASGVADCAARILRATRAVDPAVAVACPRKAIPGARPLALKAVAAGGAAIYPALGAEAALVLADCRALGGAAAPGERIAGLRQAAPDGRVTVEVRDGDEALAAARLGADRLLLARMAPDAVAATMRALGPEWPGEALAAGPITEGAAPAYAQSGVHALVSLAPYHALPAEIDVAFEPG</sequence>
<dbReference type="GO" id="GO:0004514">
    <property type="term" value="F:nicotinate-nucleotide diphosphorylase (carboxylating) activity"/>
    <property type="evidence" value="ECO:0007669"/>
    <property type="project" value="InterPro"/>
</dbReference>
<dbReference type="AlphaFoldDB" id="A0A0D6B2I6"/>
<dbReference type="PATRIC" id="fig|35806.4.peg.1797"/>
<dbReference type="PANTHER" id="PTHR32179">
    <property type="entry name" value="NICOTINATE-NUCLEOTIDE PYROPHOSPHORYLASE [CARBOXYLATING]"/>
    <property type="match status" value="1"/>
</dbReference>
<gene>
    <name evidence="6" type="ORF">NHU_01744</name>
</gene>
<evidence type="ECO:0000313" key="7">
    <source>
        <dbReference type="Proteomes" id="UP000064912"/>
    </source>
</evidence>
<feature type="domain" description="Quinolinate phosphoribosyl transferase C-terminal" evidence="4">
    <location>
        <begin position="106"/>
        <end position="268"/>
    </location>
</feature>
<dbReference type="InterPro" id="IPR027277">
    <property type="entry name" value="NadC/ModD"/>
</dbReference>
<dbReference type="SUPFAM" id="SSF51690">
    <property type="entry name" value="Nicotinate/Quinolinate PRTase C-terminal domain-like"/>
    <property type="match status" value="1"/>
</dbReference>
<evidence type="ECO:0000256" key="1">
    <source>
        <dbReference type="ARBA" id="ARBA00009400"/>
    </source>
</evidence>
<dbReference type="KEGG" id="rsu:NHU_01744"/>
<dbReference type="SUPFAM" id="SSF54675">
    <property type="entry name" value="Nicotinate/Quinolinate PRTase N-terminal domain-like"/>
    <property type="match status" value="1"/>
</dbReference>
<organism evidence="6 7">
    <name type="scientific">Rhodovulum sulfidophilum</name>
    <name type="common">Rhodobacter sulfidophilus</name>
    <dbReference type="NCBI Taxonomy" id="35806"/>
    <lineage>
        <taxon>Bacteria</taxon>
        <taxon>Pseudomonadati</taxon>
        <taxon>Pseudomonadota</taxon>
        <taxon>Alphaproteobacteria</taxon>
        <taxon>Rhodobacterales</taxon>
        <taxon>Paracoccaceae</taxon>
        <taxon>Rhodovulum</taxon>
    </lineage>
</organism>
<dbReference type="GO" id="GO:0009435">
    <property type="term" value="P:NAD+ biosynthetic process"/>
    <property type="evidence" value="ECO:0007669"/>
    <property type="project" value="InterPro"/>
</dbReference>
<accession>A0A0D6B2I6</accession>
<dbReference type="Gene3D" id="3.20.20.70">
    <property type="entry name" value="Aldolase class I"/>
    <property type="match status" value="1"/>
</dbReference>
<dbReference type="eggNOG" id="COG0157">
    <property type="taxonomic scope" value="Bacteria"/>
</dbReference>
<keyword evidence="3 6" id="KW-0808">Transferase</keyword>
<dbReference type="InterPro" id="IPR037128">
    <property type="entry name" value="Quinolinate_PRibosylTase_N_sf"/>
</dbReference>
<dbReference type="EMBL" id="AP014800">
    <property type="protein sequence ID" value="BAQ68899.1"/>
    <property type="molecule type" value="Genomic_DNA"/>
</dbReference>
<feature type="domain" description="Quinolinate phosphoribosyl transferase N-terminal" evidence="5">
    <location>
        <begin position="24"/>
        <end position="104"/>
    </location>
</feature>
<dbReference type="InterPro" id="IPR013785">
    <property type="entry name" value="Aldolase_TIM"/>
</dbReference>
<proteinExistence type="inferred from homology"/>
<evidence type="ECO:0000256" key="2">
    <source>
        <dbReference type="ARBA" id="ARBA00022676"/>
    </source>
</evidence>
<dbReference type="PANTHER" id="PTHR32179:SF4">
    <property type="entry name" value="PYROPHOSPHORYLASE MODD-RELATED"/>
    <property type="match status" value="1"/>
</dbReference>
<dbReference type="Proteomes" id="UP000064912">
    <property type="component" value="Chromosome"/>
</dbReference>
<dbReference type="Pfam" id="PF02749">
    <property type="entry name" value="QRPTase_N"/>
    <property type="match status" value="1"/>
</dbReference>
<dbReference type="GO" id="GO:0005737">
    <property type="term" value="C:cytoplasm"/>
    <property type="evidence" value="ECO:0007669"/>
    <property type="project" value="TreeGrafter"/>
</dbReference>
<dbReference type="InterPro" id="IPR036068">
    <property type="entry name" value="Nicotinate_pribotase-like_C"/>
</dbReference>